<dbReference type="GO" id="GO:0008483">
    <property type="term" value="F:transaminase activity"/>
    <property type="evidence" value="ECO:0007669"/>
    <property type="project" value="UniProtKB-KW"/>
</dbReference>
<keyword evidence="4 8" id="KW-0032">Aminotransferase</keyword>
<feature type="domain" description="Aminotransferase class I/classII large" evidence="7">
    <location>
        <begin position="62"/>
        <end position="379"/>
    </location>
</feature>
<keyword evidence="9" id="KW-1185">Reference proteome</keyword>
<dbReference type="STRING" id="282676.B6F84_06595"/>
<dbReference type="Gene3D" id="3.40.640.10">
    <property type="entry name" value="Type I PLP-dependent aspartate aminotransferase-like (Major domain)"/>
    <property type="match status" value="1"/>
</dbReference>
<dbReference type="InterPro" id="IPR004839">
    <property type="entry name" value="Aminotransferase_I/II_large"/>
</dbReference>
<comment type="subunit">
    <text evidence="3">Homodimer.</text>
</comment>
<dbReference type="PANTHER" id="PTHR42790:SF19">
    <property type="entry name" value="KYNURENINE_ALPHA-AMINOADIPATE AMINOTRANSFERASE, MITOCHONDRIAL"/>
    <property type="match status" value="1"/>
</dbReference>
<dbReference type="InterPro" id="IPR015421">
    <property type="entry name" value="PyrdxlP-dep_Trfase_major"/>
</dbReference>
<dbReference type="InterPro" id="IPR015422">
    <property type="entry name" value="PyrdxlP-dep_Trfase_small"/>
</dbReference>
<dbReference type="Gene3D" id="3.90.1150.10">
    <property type="entry name" value="Aspartate Aminotransferase, domain 1"/>
    <property type="match status" value="1"/>
</dbReference>
<comment type="similarity">
    <text evidence="2">Belongs to the class-I pyridoxal-phosphate-dependent aminotransferase family.</text>
</comment>
<keyword evidence="6" id="KW-0663">Pyridoxal phosphate</keyword>
<organism evidence="8 9">
    <name type="scientific">Acidianus manzaensis</name>
    <dbReference type="NCBI Taxonomy" id="282676"/>
    <lineage>
        <taxon>Archaea</taxon>
        <taxon>Thermoproteota</taxon>
        <taxon>Thermoprotei</taxon>
        <taxon>Sulfolobales</taxon>
        <taxon>Sulfolobaceae</taxon>
        <taxon>Acidianus</taxon>
    </lineage>
</organism>
<dbReference type="InterPro" id="IPR050859">
    <property type="entry name" value="Class-I_PLP-dep_aminotransf"/>
</dbReference>
<evidence type="ECO:0000256" key="6">
    <source>
        <dbReference type="ARBA" id="ARBA00022898"/>
    </source>
</evidence>
<evidence type="ECO:0000256" key="1">
    <source>
        <dbReference type="ARBA" id="ARBA00001933"/>
    </source>
</evidence>
<dbReference type="CDD" id="cd00609">
    <property type="entry name" value="AAT_like"/>
    <property type="match status" value="1"/>
</dbReference>
<dbReference type="AlphaFoldDB" id="A0A1W6JZH8"/>
<dbReference type="EMBL" id="CP020477">
    <property type="protein sequence ID" value="ARM75741.1"/>
    <property type="molecule type" value="Genomic_DNA"/>
</dbReference>
<dbReference type="PANTHER" id="PTHR42790">
    <property type="entry name" value="AMINOTRANSFERASE"/>
    <property type="match status" value="1"/>
</dbReference>
<evidence type="ECO:0000256" key="4">
    <source>
        <dbReference type="ARBA" id="ARBA00022576"/>
    </source>
</evidence>
<name>A0A1W6JZH8_9CREN</name>
<evidence type="ECO:0000313" key="9">
    <source>
        <dbReference type="Proteomes" id="UP000193404"/>
    </source>
</evidence>
<proteinExistence type="inferred from homology"/>
<dbReference type="GO" id="GO:0030170">
    <property type="term" value="F:pyridoxal phosphate binding"/>
    <property type="evidence" value="ECO:0007669"/>
    <property type="project" value="InterPro"/>
</dbReference>
<evidence type="ECO:0000256" key="3">
    <source>
        <dbReference type="ARBA" id="ARBA00011738"/>
    </source>
</evidence>
<dbReference type="SUPFAM" id="SSF53383">
    <property type="entry name" value="PLP-dependent transferases"/>
    <property type="match status" value="1"/>
</dbReference>
<dbReference type="OrthoDB" id="372018at2157"/>
<dbReference type="RefSeq" id="WP_148691518.1">
    <property type="nucleotide sequence ID" value="NZ_CP020477.1"/>
</dbReference>
<sequence>MAKWGKFLSKESSLLRTSEIRDLLKLTEGKNVISLAGGLPDPSTFPAEDIKSITDYVLENFASRALQYSATAGIPELRKELVNLSNQRGISGITENNIFVTVGSQEALFMLFNLLVDPKDNVFVEMPSYLAALNILRARNPTFHGIPLTDQGPDLDAFENELKRLTANGEKIKLLYIIPTAQNPGGTTLSLDGRKRVLELASKYDFLIVEDDAYGFLVFDGDSPAPIKALDKEGRVIYTGTFSKILAPGFRLGWILADEEIIESVELYKQNVDLHTPSFTQFIAAEAIKRNVIQNNLPKVRQLYREKRDVMLQAIQEYFPKEARWSKPVGGMFVFAWLPNKIDTLNMLPKALEKGVAYVPGSSFYYDYSGRNTMRLNFSFPDKQKLVEGIKILSDVIKSELT</sequence>
<evidence type="ECO:0000256" key="2">
    <source>
        <dbReference type="ARBA" id="ARBA00007441"/>
    </source>
</evidence>
<dbReference type="Pfam" id="PF00155">
    <property type="entry name" value="Aminotran_1_2"/>
    <property type="match status" value="1"/>
</dbReference>
<dbReference type="GeneID" id="41590573"/>
<dbReference type="KEGG" id="aman:B6F84_06595"/>
<evidence type="ECO:0000259" key="7">
    <source>
        <dbReference type="Pfam" id="PF00155"/>
    </source>
</evidence>
<evidence type="ECO:0000313" key="8">
    <source>
        <dbReference type="EMBL" id="ARM75741.1"/>
    </source>
</evidence>
<protein>
    <submittedName>
        <fullName evidence="8">Aminotransferase</fullName>
    </submittedName>
</protein>
<dbReference type="FunFam" id="3.40.640.10:FF:000053">
    <property type="entry name" value="Aminotransferase, class I"/>
    <property type="match status" value="1"/>
</dbReference>
<comment type="cofactor">
    <cofactor evidence="1">
        <name>pyridoxal 5'-phosphate</name>
        <dbReference type="ChEBI" id="CHEBI:597326"/>
    </cofactor>
</comment>
<dbReference type="InterPro" id="IPR015424">
    <property type="entry name" value="PyrdxlP-dep_Trfase"/>
</dbReference>
<accession>A0A1W6JZH8</accession>
<dbReference type="Proteomes" id="UP000193404">
    <property type="component" value="Chromosome"/>
</dbReference>
<keyword evidence="5 8" id="KW-0808">Transferase</keyword>
<gene>
    <name evidence="8" type="ORF">B6F84_06595</name>
</gene>
<reference evidence="8 9" key="1">
    <citation type="submission" date="2017-03" db="EMBL/GenBank/DDBJ databases">
        <title>Sulfur activation and transportation mechanism of thermophilic Archaea Acidianus manzaensis YN-25.</title>
        <authorList>
            <person name="Ma Y."/>
            <person name="Yang Y."/>
            <person name="Xia J."/>
        </authorList>
    </citation>
    <scope>NUCLEOTIDE SEQUENCE [LARGE SCALE GENOMIC DNA]</scope>
    <source>
        <strain evidence="8 9">YN-25</strain>
    </source>
</reference>
<dbReference type="GO" id="GO:1901605">
    <property type="term" value="P:alpha-amino acid metabolic process"/>
    <property type="evidence" value="ECO:0007669"/>
    <property type="project" value="TreeGrafter"/>
</dbReference>
<evidence type="ECO:0000256" key="5">
    <source>
        <dbReference type="ARBA" id="ARBA00022679"/>
    </source>
</evidence>